<comment type="caution">
    <text evidence="4">The sequence shown here is derived from an EMBL/GenBank/DDBJ whole genome shotgun (WGS) entry which is preliminary data.</text>
</comment>
<dbReference type="Proteomes" id="UP001165060">
    <property type="component" value="Unassembled WGS sequence"/>
</dbReference>
<evidence type="ECO:0000313" key="4">
    <source>
        <dbReference type="EMBL" id="GMI51992.1"/>
    </source>
</evidence>
<evidence type="ECO:0000256" key="2">
    <source>
        <dbReference type="ARBA" id="ARBA00023186"/>
    </source>
</evidence>
<dbReference type="Pfam" id="PF01920">
    <property type="entry name" value="Prefoldin_2"/>
    <property type="match status" value="1"/>
</dbReference>
<evidence type="ECO:0000256" key="1">
    <source>
        <dbReference type="ARBA" id="ARBA00008045"/>
    </source>
</evidence>
<dbReference type="PANTHER" id="PTHR21100:SF9">
    <property type="entry name" value="PREFOLDIN SUBUNIT 4"/>
    <property type="match status" value="1"/>
</dbReference>
<organism evidence="4 5">
    <name type="scientific">Tetraparma gracilis</name>
    <dbReference type="NCBI Taxonomy" id="2962635"/>
    <lineage>
        <taxon>Eukaryota</taxon>
        <taxon>Sar</taxon>
        <taxon>Stramenopiles</taxon>
        <taxon>Ochrophyta</taxon>
        <taxon>Bolidophyceae</taxon>
        <taxon>Parmales</taxon>
        <taxon>Triparmaceae</taxon>
        <taxon>Tetraparma</taxon>
    </lineage>
</organism>
<dbReference type="InterPro" id="IPR016661">
    <property type="entry name" value="PFDN4"/>
</dbReference>
<dbReference type="SUPFAM" id="SSF46579">
    <property type="entry name" value="Prefoldin"/>
    <property type="match status" value="1"/>
</dbReference>
<protein>
    <recommendedName>
        <fullName evidence="3">Prefoldin subunit 4</fullName>
    </recommendedName>
</protein>
<dbReference type="PANTHER" id="PTHR21100">
    <property type="entry name" value="PREFOLDIN SUBUNIT 4"/>
    <property type="match status" value="1"/>
</dbReference>
<comment type="similarity">
    <text evidence="1 3">Belongs to the prefoldin subunit beta family.</text>
</comment>
<keyword evidence="2 3" id="KW-0143">Chaperone</keyword>
<dbReference type="EMBL" id="BRYB01006206">
    <property type="protein sequence ID" value="GMI51992.1"/>
    <property type="molecule type" value="Genomic_DNA"/>
</dbReference>
<proteinExistence type="inferred from homology"/>
<dbReference type="CDD" id="cd23165">
    <property type="entry name" value="Prefoldin_4"/>
    <property type="match status" value="1"/>
</dbReference>
<evidence type="ECO:0000313" key="5">
    <source>
        <dbReference type="Proteomes" id="UP001165060"/>
    </source>
</evidence>
<accession>A0ABQ6N9W9</accession>
<gene>
    <name evidence="4" type="ORF">TeGR_g14799</name>
</gene>
<sequence>MSSGAMLTREQEVDVEVTPHDQNNINEFGRLNARLHEARGEHEGYKGRLEKLDDACTELMMGGGEDVHLLLGDAFIVASEEDATKYCEDQVEALQEVVDGLEEEKGSILSRQKELKTALYGRFGSSINLEEDGPPAN</sequence>
<reference evidence="4 5" key="1">
    <citation type="journal article" date="2023" name="Commun. Biol.">
        <title>Genome analysis of Parmales, the sister group of diatoms, reveals the evolutionary specialization of diatoms from phago-mixotrophs to photoautotrophs.</title>
        <authorList>
            <person name="Ban H."/>
            <person name="Sato S."/>
            <person name="Yoshikawa S."/>
            <person name="Yamada K."/>
            <person name="Nakamura Y."/>
            <person name="Ichinomiya M."/>
            <person name="Sato N."/>
            <person name="Blanc-Mathieu R."/>
            <person name="Endo H."/>
            <person name="Kuwata A."/>
            <person name="Ogata H."/>
        </authorList>
    </citation>
    <scope>NUCLEOTIDE SEQUENCE [LARGE SCALE GENOMIC DNA]</scope>
</reference>
<keyword evidence="5" id="KW-1185">Reference proteome</keyword>
<comment type="function">
    <text evidence="3">Binds specifically to cytosolic chaperonin (c-CPN) and transfers target proteins to it. Binds to nascent polypeptide chain and promotes folding in an environment in which there are many competing pathways for nonnative proteins.</text>
</comment>
<name>A0ABQ6N9W9_9STRA</name>
<dbReference type="PIRSF" id="PIRSF016477">
    <property type="entry name" value="Prefoldin_subunit_4"/>
    <property type="match status" value="1"/>
</dbReference>
<evidence type="ECO:0000256" key="3">
    <source>
        <dbReference type="PIRNR" id="PIRNR016477"/>
    </source>
</evidence>
<comment type="subunit">
    <text evidence="3">Heterohexamer of two PFD-alpha type and four PFD-beta type subunits.</text>
</comment>
<dbReference type="InterPro" id="IPR002777">
    <property type="entry name" value="PFD_beta-like"/>
</dbReference>